<dbReference type="Proteomes" id="UP000077428">
    <property type="component" value="Unassembled WGS sequence"/>
</dbReference>
<feature type="transmembrane region" description="Helical" evidence="1">
    <location>
        <begin position="430"/>
        <end position="453"/>
    </location>
</feature>
<comment type="caution">
    <text evidence="2">The sequence shown here is derived from an EMBL/GenBank/DDBJ whole genome shotgun (WGS) entry which is preliminary data.</text>
</comment>
<accession>A0A166B6Z1</accession>
<gene>
    <name evidence="2" type="ORF">MBORA_09950</name>
</gene>
<protein>
    <submittedName>
        <fullName evidence="2">Uncharacterized protein</fullName>
    </submittedName>
</protein>
<evidence type="ECO:0000256" key="1">
    <source>
        <dbReference type="SAM" id="Phobius"/>
    </source>
</evidence>
<dbReference type="EMBL" id="LWMU01000060">
    <property type="protein sequence ID" value="KZX12952.1"/>
    <property type="molecule type" value="Genomic_DNA"/>
</dbReference>
<keyword evidence="1" id="KW-0812">Transmembrane</keyword>
<reference evidence="3" key="1">
    <citation type="journal article" date="2016" name="Genome Announc.">
        <title>Draft Genome Sequences of Methanobrevibacter curvatus DSM11111, Methanobrevibacter cuticularis DSM11139, Methanobrevibacter filiformis DSM11501, and Methanobrevibacter oralis DSM7256.</title>
        <authorList>
            <person name="Poehlein A."/>
            <person name="Seedorf H."/>
        </authorList>
    </citation>
    <scope>NUCLEOTIDE SEQUENCE [LARGE SCALE GENOMIC DNA]</scope>
    <source>
        <strain evidence="3">DSM 7256 / JCM 30027 / ZR</strain>
    </source>
</reference>
<keyword evidence="1" id="KW-0472">Membrane</keyword>
<keyword evidence="1" id="KW-1133">Transmembrane helix</keyword>
<sequence>MDIDEKIYRNNGFRILGLDITSKNNKIKNRLSKVDAYRNRKNYDDSKPLEGVFDKSNINLLLPVDPSPSYIDFQNAKNRLNNVRIRLIDEILWFWPKSLDIALEQEVVDYLKDKNYDGAISYWNTQSMTDSLNTTSIHNLAILHHSKSLDLFINENSSEFLNDLELGLNYWADTLNSNNFKNFVKKRVNSLNDPRLTEDYVDTLFKELPYDLLNINLILIKKMLNTYEVSNQQVNKINNTIKIIQYSSFSEDIITNINSKILEYIDSLIKKYKDSFESDFTYSSDEKLKELFELRENLFPLFSILKTSYNGNSVSENIRNNNCLFILNKMITLLDLEQSGINNINIVLNDETKINQAQDILNLIVDYSISEDIQSKAESLYTIITLNGVLQDLDTSQNEVQIENSFKELGIPYTDKPDNNVNNDEFEAGVIYLANFIKLVGWILILSFAYFVYCTWM</sequence>
<proteinExistence type="predicted"/>
<dbReference type="AlphaFoldDB" id="A0A166B6Z1"/>
<dbReference type="RefSeq" id="WP_042692325.1">
    <property type="nucleotide sequence ID" value="NZ_CABMAB010000007.1"/>
</dbReference>
<evidence type="ECO:0000313" key="3">
    <source>
        <dbReference type="Proteomes" id="UP000077428"/>
    </source>
</evidence>
<dbReference type="STRING" id="66851.MBORA_09950"/>
<evidence type="ECO:0000313" key="2">
    <source>
        <dbReference type="EMBL" id="KZX12952.1"/>
    </source>
</evidence>
<organism evidence="2 3">
    <name type="scientific">Methanobrevibacter oralis</name>
    <dbReference type="NCBI Taxonomy" id="66851"/>
    <lineage>
        <taxon>Archaea</taxon>
        <taxon>Methanobacteriati</taxon>
        <taxon>Methanobacteriota</taxon>
        <taxon>Methanomada group</taxon>
        <taxon>Methanobacteria</taxon>
        <taxon>Methanobacteriales</taxon>
        <taxon>Methanobacteriaceae</taxon>
        <taxon>Methanobrevibacter</taxon>
    </lineage>
</organism>
<dbReference type="PATRIC" id="fig|66851.6.peg.1092"/>
<keyword evidence="3" id="KW-1185">Reference proteome</keyword>
<dbReference type="OrthoDB" id="386160at2157"/>
<name>A0A166B6Z1_METOA</name>